<feature type="compositionally biased region" description="Polar residues" evidence="1">
    <location>
        <begin position="148"/>
        <end position="164"/>
    </location>
</feature>
<dbReference type="Pfam" id="PF06519">
    <property type="entry name" value="TolA"/>
    <property type="match status" value="1"/>
</dbReference>
<evidence type="ECO:0000256" key="1">
    <source>
        <dbReference type="SAM" id="MobiDB-lite"/>
    </source>
</evidence>
<proteinExistence type="predicted"/>
<feature type="compositionally biased region" description="Basic and acidic residues" evidence="1">
    <location>
        <begin position="138"/>
        <end position="147"/>
    </location>
</feature>
<dbReference type="AlphaFoldDB" id="E8Q6Y6"/>
<evidence type="ECO:0000313" key="3">
    <source>
        <dbReference type="EMBL" id="ADV33733.1"/>
    </source>
</evidence>
<protein>
    <submittedName>
        <fullName evidence="3">TolA domain protein</fullName>
    </submittedName>
</protein>
<organism evidence="3 4">
    <name type="scientific">Blochmanniella vafra (strain BVAF)</name>
    <dbReference type="NCBI Taxonomy" id="859654"/>
    <lineage>
        <taxon>Bacteria</taxon>
        <taxon>Pseudomonadati</taxon>
        <taxon>Pseudomonadota</taxon>
        <taxon>Gammaproteobacteria</taxon>
        <taxon>Enterobacterales</taxon>
        <taxon>Enterobacteriaceae</taxon>
        <taxon>ant endosymbionts</taxon>
        <taxon>Candidatus Blochmanniella</taxon>
    </lineage>
</organism>
<evidence type="ECO:0000256" key="2">
    <source>
        <dbReference type="SAM" id="Phobius"/>
    </source>
</evidence>
<feature type="region of interest" description="Disordered" evidence="1">
    <location>
        <begin position="84"/>
        <end position="213"/>
    </location>
</feature>
<dbReference type="GO" id="GO:0043213">
    <property type="term" value="P:bacteriocin transport"/>
    <property type="evidence" value="ECO:0007669"/>
    <property type="project" value="InterPro"/>
</dbReference>
<feature type="transmembrane region" description="Helical" evidence="2">
    <location>
        <begin position="18"/>
        <end position="38"/>
    </location>
</feature>
<reference evidence="3 4" key="1">
    <citation type="journal article" date="2010" name="BMC Genomics">
        <title>Unprecedented loss of ammonia assimilation capability in a urease-encoding bacterial mutualist.</title>
        <authorList>
            <person name="Williams L.E."/>
            <person name="Wernegreen J.J."/>
        </authorList>
    </citation>
    <scope>NUCLEOTIDE SEQUENCE [LARGE SCALE GENOMIC DNA]</scope>
    <source>
        <strain evidence="3 4">BVAF</strain>
    </source>
</reference>
<feature type="compositionally biased region" description="Basic and acidic residues" evidence="1">
    <location>
        <begin position="104"/>
        <end position="113"/>
    </location>
</feature>
<dbReference type="SUPFAM" id="SSF74653">
    <property type="entry name" value="TolA/TonB C-terminal domain"/>
    <property type="match status" value="1"/>
</dbReference>
<evidence type="ECO:0000313" key="4">
    <source>
        <dbReference type="Proteomes" id="UP000007464"/>
    </source>
</evidence>
<feature type="compositionally biased region" description="Basic and acidic residues" evidence="1">
    <location>
        <begin position="172"/>
        <end position="181"/>
    </location>
</feature>
<gene>
    <name evidence="3" type="primary">tolA</name>
    <name evidence="3" type="ordered locus">BVAF_339</name>
</gene>
<dbReference type="Gene3D" id="3.30.1150.10">
    <property type="match status" value="1"/>
</dbReference>
<dbReference type="InterPro" id="IPR014161">
    <property type="entry name" value="Tol-Pal_TolA"/>
</dbReference>
<dbReference type="GO" id="GO:0019534">
    <property type="term" value="F:toxin transmembrane transporter activity"/>
    <property type="evidence" value="ECO:0007669"/>
    <property type="project" value="InterPro"/>
</dbReference>
<dbReference type="EMBL" id="CP002189">
    <property type="protein sequence ID" value="ADV33733.1"/>
    <property type="molecule type" value="Genomic_DNA"/>
</dbReference>
<feature type="compositionally biased region" description="Polar residues" evidence="1">
    <location>
        <begin position="114"/>
        <end position="130"/>
    </location>
</feature>
<dbReference type="KEGG" id="bva:BVAF_339"/>
<dbReference type="HOGENOM" id="CLU_699553_0_0_6"/>
<dbReference type="NCBIfam" id="TIGR02794">
    <property type="entry name" value="tolA_full"/>
    <property type="match status" value="1"/>
</dbReference>
<accession>E8Q6Y6</accession>
<feature type="compositionally biased region" description="Polar residues" evidence="1">
    <location>
        <begin position="182"/>
        <end position="198"/>
    </location>
</feature>
<sequence length="390" mass="44478">MIIHNSNLTKKYYTNIKYAIFISIIMHIIICLVLFNWVSFFKKKDTPSFIFKIFSDKENDNQVINHHPRQRSEQSDRFKITNTSSNIASSEKQSLHPTPALKKQRSEQSDRFKITNTSSNIASSEKQSLHPTPALKKQRSEQSDRFKITNTSSNIASSEKQSLHPTPALKKQRSEQSDRFKITNTSSNIASSEKQSLHPTPALKKQRSEQSDRFKITNTSSNIASSEKQSLHPTPALKKQRSTTAKKLLAHPPLHNTNIHSSDSNKLEILLNNILISNDKYIQNNKNFQSLFIKKNNAVEIRNNEINLYKNLIIQSIQQKFYNVTDYSGKKCDLKIQLDPNGKVISVTSISGDWMLSKAATIAVQLANFPKPPNVYVYNVFKNIILSFTP</sequence>
<keyword evidence="4" id="KW-1185">Reference proteome</keyword>
<dbReference type="GO" id="GO:0016020">
    <property type="term" value="C:membrane"/>
    <property type="evidence" value="ECO:0007669"/>
    <property type="project" value="InterPro"/>
</dbReference>
<keyword evidence="2" id="KW-1133">Transmembrane helix</keyword>
<keyword evidence="2" id="KW-0812">Transmembrane</keyword>
<name>E8Q6Y6_BLOVB</name>
<keyword evidence="2" id="KW-0472">Membrane</keyword>
<dbReference type="STRING" id="859654.BVAF_339"/>
<dbReference type="OrthoDB" id="7068768at2"/>
<feature type="compositionally biased region" description="Polar residues" evidence="1">
    <location>
        <begin position="84"/>
        <end position="96"/>
    </location>
</feature>
<dbReference type="Proteomes" id="UP000007464">
    <property type="component" value="Chromosome"/>
</dbReference>